<dbReference type="InterPro" id="IPR008271">
    <property type="entry name" value="Ser/Thr_kinase_AS"/>
</dbReference>
<dbReference type="SMART" id="SM00220">
    <property type="entry name" value="S_TKc"/>
    <property type="match status" value="1"/>
</dbReference>
<dbReference type="InterPro" id="IPR000253">
    <property type="entry name" value="FHA_dom"/>
</dbReference>
<dbReference type="EMBL" id="MRCB01000042">
    <property type="protein sequence ID" value="OKH19171.1"/>
    <property type="molecule type" value="Genomic_DNA"/>
</dbReference>
<proteinExistence type="predicted"/>
<reference evidence="6 7" key="1">
    <citation type="submission" date="2016-11" db="EMBL/GenBank/DDBJ databases">
        <title>Draft Genome Sequences of Nine Cyanobacterial Strains from Diverse Habitats.</title>
        <authorList>
            <person name="Zhu T."/>
            <person name="Hou S."/>
            <person name="Lu X."/>
            <person name="Hess W.R."/>
        </authorList>
    </citation>
    <scope>NUCLEOTIDE SEQUENCE [LARGE SCALE GENOMIC DNA]</scope>
    <source>
        <strain evidence="6 7">NIES-593</strain>
    </source>
</reference>
<evidence type="ECO:0000259" key="5">
    <source>
        <dbReference type="PROSITE" id="PS50011"/>
    </source>
</evidence>
<keyword evidence="1 3" id="KW-0547">Nucleotide-binding</keyword>
<feature type="domain" description="Protein kinase" evidence="5">
    <location>
        <begin position="148"/>
        <end position="412"/>
    </location>
</feature>
<keyword evidence="6" id="KW-0808">Transferase</keyword>
<evidence type="ECO:0000256" key="2">
    <source>
        <dbReference type="ARBA" id="ARBA00022840"/>
    </source>
</evidence>
<feature type="binding site" evidence="3">
    <location>
        <position position="182"/>
    </location>
    <ligand>
        <name>ATP</name>
        <dbReference type="ChEBI" id="CHEBI:30616"/>
    </ligand>
</feature>
<keyword evidence="7" id="KW-1185">Reference proteome</keyword>
<dbReference type="PROSITE" id="PS00107">
    <property type="entry name" value="PROTEIN_KINASE_ATP"/>
    <property type="match status" value="1"/>
</dbReference>
<dbReference type="Gene3D" id="1.10.510.10">
    <property type="entry name" value="Transferase(Phosphotransferase) domain 1"/>
    <property type="match status" value="1"/>
</dbReference>
<dbReference type="InterPro" id="IPR017441">
    <property type="entry name" value="Protein_kinase_ATP_BS"/>
</dbReference>
<dbReference type="PROSITE" id="PS50011">
    <property type="entry name" value="PROTEIN_KINASE_DOM"/>
    <property type="match status" value="1"/>
</dbReference>
<organism evidence="6 7">
    <name type="scientific">Hydrococcus rivularis NIES-593</name>
    <dbReference type="NCBI Taxonomy" id="1921803"/>
    <lineage>
        <taxon>Bacteria</taxon>
        <taxon>Bacillati</taxon>
        <taxon>Cyanobacteriota</taxon>
        <taxon>Cyanophyceae</taxon>
        <taxon>Pleurocapsales</taxon>
        <taxon>Hydrococcaceae</taxon>
        <taxon>Hydrococcus</taxon>
    </lineage>
</organism>
<dbReference type="Pfam" id="PF00498">
    <property type="entry name" value="FHA"/>
    <property type="match status" value="1"/>
</dbReference>
<dbReference type="PANTHER" id="PTHR24363">
    <property type="entry name" value="SERINE/THREONINE PROTEIN KINASE"/>
    <property type="match status" value="1"/>
</dbReference>
<dbReference type="Proteomes" id="UP000186868">
    <property type="component" value="Unassembled WGS sequence"/>
</dbReference>
<dbReference type="SUPFAM" id="SSF56112">
    <property type="entry name" value="Protein kinase-like (PK-like)"/>
    <property type="match status" value="1"/>
</dbReference>
<dbReference type="InterPro" id="IPR000719">
    <property type="entry name" value="Prot_kinase_dom"/>
</dbReference>
<dbReference type="Gene3D" id="3.30.200.20">
    <property type="entry name" value="Phosphorylase Kinase, domain 1"/>
    <property type="match status" value="1"/>
</dbReference>
<dbReference type="CDD" id="cd14014">
    <property type="entry name" value="STKc_PknB_like"/>
    <property type="match status" value="1"/>
</dbReference>
<sequence>MIVLSLLNPETHQPLQKWSFSGKSAIRIGRHRDNDIVLAQFLAVSRHHLELQRLEESYASSGWQLISYGSNGTFVNGRLVSQTVLQDSDLIQLAPEGPLLQFRCQATEVNVQKTPVEVCTHLGNPPTNLFCIHCGKPIVKQQHFIRHYQVLRILGRGGMGTTYLAWDRRGTPTDSPLLLVLKEMNADIAQIAKARELFEREARILKTLDHSGIPKYYDFFVENGKKYLAMELIHGQNLEQWIFEKGAAKPQQALTWAIQACDILAYLHSLKPPLVHRDVKPANLMLRKIDNCIMLLDFGAVKEVGTPQETRIGAQGYSAPEQSRGKPCPQSDLYAIGATLIFLLTGEAPLKYYRRLGEEWNFDVGRAPNIPPQLGEVIVKACRPQWCDRYQSAQDLSRALTDCLERRSISKP</sequence>
<dbReference type="RefSeq" id="WP_073601499.1">
    <property type="nucleotide sequence ID" value="NZ_MRCB01000042.1"/>
</dbReference>
<evidence type="ECO:0000256" key="1">
    <source>
        <dbReference type="ARBA" id="ARBA00022741"/>
    </source>
</evidence>
<comment type="caution">
    <text evidence="6">The sequence shown here is derived from an EMBL/GenBank/DDBJ whole genome shotgun (WGS) entry which is preliminary data.</text>
</comment>
<evidence type="ECO:0000313" key="6">
    <source>
        <dbReference type="EMBL" id="OKH19171.1"/>
    </source>
</evidence>
<dbReference type="Pfam" id="PF00069">
    <property type="entry name" value="Pkinase"/>
    <property type="match status" value="1"/>
</dbReference>
<dbReference type="PROSITE" id="PS50006">
    <property type="entry name" value="FHA_DOMAIN"/>
    <property type="match status" value="1"/>
</dbReference>
<evidence type="ECO:0000256" key="3">
    <source>
        <dbReference type="PROSITE-ProRule" id="PRU10141"/>
    </source>
</evidence>
<protein>
    <submittedName>
        <fullName evidence="6">Serine/threonine protein kinase</fullName>
    </submittedName>
</protein>
<feature type="domain" description="FHA" evidence="4">
    <location>
        <begin position="26"/>
        <end position="80"/>
    </location>
</feature>
<dbReference type="SUPFAM" id="SSF49879">
    <property type="entry name" value="SMAD/FHA domain"/>
    <property type="match status" value="1"/>
</dbReference>
<evidence type="ECO:0000259" key="4">
    <source>
        <dbReference type="PROSITE" id="PS50006"/>
    </source>
</evidence>
<dbReference type="Gene3D" id="2.60.200.20">
    <property type="match status" value="1"/>
</dbReference>
<dbReference type="SMART" id="SM00240">
    <property type="entry name" value="FHA"/>
    <property type="match status" value="1"/>
</dbReference>
<dbReference type="InterPro" id="IPR011009">
    <property type="entry name" value="Kinase-like_dom_sf"/>
</dbReference>
<name>A0A1U7H8B1_9CYAN</name>
<dbReference type="PANTHER" id="PTHR24363:SF7">
    <property type="entry name" value="SERINE_THREONINE-PROTEIN KINASE-LIKE PROTEIN E"/>
    <property type="match status" value="1"/>
</dbReference>
<keyword evidence="2 3" id="KW-0067">ATP-binding</keyword>
<dbReference type="InterPro" id="IPR008984">
    <property type="entry name" value="SMAD_FHA_dom_sf"/>
</dbReference>
<dbReference type="GO" id="GO:0005524">
    <property type="term" value="F:ATP binding"/>
    <property type="evidence" value="ECO:0007669"/>
    <property type="project" value="UniProtKB-UniRule"/>
</dbReference>
<accession>A0A1U7H8B1</accession>
<dbReference type="GO" id="GO:0004674">
    <property type="term" value="F:protein serine/threonine kinase activity"/>
    <property type="evidence" value="ECO:0007669"/>
    <property type="project" value="UniProtKB-KW"/>
</dbReference>
<keyword evidence="6" id="KW-0723">Serine/threonine-protein kinase</keyword>
<gene>
    <name evidence="6" type="ORF">NIES593_21260</name>
</gene>
<keyword evidence="6" id="KW-0418">Kinase</keyword>
<dbReference type="PROSITE" id="PS00108">
    <property type="entry name" value="PROTEIN_KINASE_ST"/>
    <property type="match status" value="1"/>
</dbReference>
<dbReference type="OrthoDB" id="502205at2"/>
<evidence type="ECO:0000313" key="7">
    <source>
        <dbReference type="Proteomes" id="UP000186868"/>
    </source>
</evidence>
<dbReference type="AlphaFoldDB" id="A0A1U7H8B1"/>
<dbReference type="STRING" id="1921803.NIES593_21260"/>